<dbReference type="SMART" id="SM00213">
    <property type="entry name" value="UBQ"/>
    <property type="match status" value="1"/>
</dbReference>
<dbReference type="InterPro" id="IPR000626">
    <property type="entry name" value="Ubiquitin-like_dom"/>
</dbReference>
<dbReference type="GO" id="GO:0051087">
    <property type="term" value="F:protein-folding chaperone binding"/>
    <property type="evidence" value="ECO:0007669"/>
    <property type="project" value="TreeGrafter"/>
</dbReference>
<dbReference type="Gene3D" id="3.10.20.90">
    <property type="entry name" value="Phosphatidylinositol 3-kinase Catalytic Subunit, Chain A, domain 1"/>
    <property type="match status" value="1"/>
</dbReference>
<dbReference type="Proteomes" id="UP001497623">
    <property type="component" value="Unassembled WGS sequence"/>
</dbReference>
<dbReference type="GO" id="GO:0071818">
    <property type="term" value="C:BAT3 complex"/>
    <property type="evidence" value="ECO:0007669"/>
    <property type="project" value="TreeGrafter"/>
</dbReference>
<dbReference type="InterPro" id="IPR019956">
    <property type="entry name" value="Ubiquitin_dom"/>
</dbReference>
<dbReference type="PANTHER" id="PTHR46555:SF1">
    <property type="entry name" value="UBIQUITIN-LIKE PROTEIN 4A"/>
    <property type="match status" value="1"/>
</dbReference>
<feature type="non-terminal residue" evidence="4">
    <location>
        <position position="117"/>
    </location>
</feature>
<organism evidence="4 5">
    <name type="scientific">Meganyctiphanes norvegica</name>
    <name type="common">Northern krill</name>
    <name type="synonym">Thysanopoda norvegica</name>
    <dbReference type="NCBI Taxonomy" id="48144"/>
    <lineage>
        <taxon>Eukaryota</taxon>
        <taxon>Metazoa</taxon>
        <taxon>Ecdysozoa</taxon>
        <taxon>Arthropoda</taxon>
        <taxon>Crustacea</taxon>
        <taxon>Multicrustacea</taxon>
        <taxon>Malacostraca</taxon>
        <taxon>Eumalacostraca</taxon>
        <taxon>Eucarida</taxon>
        <taxon>Euphausiacea</taxon>
        <taxon>Euphausiidae</taxon>
        <taxon>Meganyctiphanes</taxon>
    </lineage>
</organism>
<keyword evidence="2" id="KW-0963">Cytoplasm</keyword>
<dbReference type="Pfam" id="PF00240">
    <property type="entry name" value="ubiquitin"/>
    <property type="match status" value="1"/>
</dbReference>
<dbReference type="PANTHER" id="PTHR46555">
    <property type="entry name" value="UBIQUITIN-LIKE PROTEIN 4A"/>
    <property type="match status" value="1"/>
</dbReference>
<evidence type="ECO:0000313" key="5">
    <source>
        <dbReference type="Proteomes" id="UP001497623"/>
    </source>
</evidence>
<dbReference type="PRINTS" id="PR00348">
    <property type="entry name" value="UBIQUITIN"/>
</dbReference>
<proteinExistence type="predicted"/>
<dbReference type="PROSITE" id="PS50053">
    <property type="entry name" value="UBIQUITIN_2"/>
    <property type="match status" value="1"/>
</dbReference>
<feature type="domain" description="Ubiquitin-like" evidence="3">
    <location>
        <begin position="1"/>
        <end position="76"/>
    </location>
</feature>
<accession>A0AAV2QN00</accession>
<comment type="caution">
    <text evidence="4">The sequence shown here is derived from an EMBL/GenBank/DDBJ whole genome shotgun (WGS) entry which is preliminary data.</text>
</comment>
<evidence type="ECO:0000313" key="4">
    <source>
        <dbReference type="EMBL" id="CAL4088004.1"/>
    </source>
</evidence>
<dbReference type="GO" id="GO:0006620">
    <property type="term" value="P:post-translational protein targeting to endoplasmic reticulum membrane"/>
    <property type="evidence" value="ECO:0007669"/>
    <property type="project" value="InterPro"/>
</dbReference>
<dbReference type="AlphaFoldDB" id="A0AAV2QN00"/>
<dbReference type="InterPro" id="IPR029071">
    <property type="entry name" value="Ubiquitin-like_domsf"/>
</dbReference>
<reference evidence="4 5" key="1">
    <citation type="submission" date="2024-05" db="EMBL/GenBank/DDBJ databases">
        <authorList>
            <person name="Wallberg A."/>
        </authorList>
    </citation>
    <scope>NUCLEOTIDE SEQUENCE [LARGE SCALE GENOMIC DNA]</scope>
</reference>
<dbReference type="SUPFAM" id="SSF54236">
    <property type="entry name" value="Ubiquitin-like"/>
    <property type="match status" value="1"/>
</dbReference>
<comment type="subcellular location">
    <subcellularLocation>
        <location evidence="1">Cytoplasm</location>
        <location evidence="1">Cytosol</location>
    </subcellularLocation>
</comment>
<evidence type="ECO:0000259" key="3">
    <source>
        <dbReference type="PROSITE" id="PS50053"/>
    </source>
</evidence>
<name>A0AAV2QN00_MEGNR</name>
<dbReference type="EMBL" id="CAXKWB010007674">
    <property type="protein sequence ID" value="CAL4088004.1"/>
    <property type="molecule type" value="Genomic_DNA"/>
</dbReference>
<dbReference type="GO" id="GO:0071816">
    <property type="term" value="P:tail-anchored membrane protein insertion into ER membrane"/>
    <property type="evidence" value="ECO:0007669"/>
    <property type="project" value="TreeGrafter"/>
</dbReference>
<sequence>MNITVKLLQGNECTVEVTGSTKISELKPIIHSLLYVEPNSQRLVYRGKTLTDGMTLEDAGIPEGGKIHLMVKKSVNNPTSVDSKEACNGASNSVPHVDFFAELETNLRKHLTADQTE</sequence>
<evidence type="ECO:0000256" key="1">
    <source>
        <dbReference type="ARBA" id="ARBA00004514"/>
    </source>
</evidence>
<dbReference type="InterPro" id="IPR047154">
    <property type="entry name" value="UBL4A-like"/>
</dbReference>
<gene>
    <name evidence="4" type="ORF">MNOR_LOCUS13423</name>
</gene>
<keyword evidence="5" id="KW-1185">Reference proteome</keyword>
<protein>
    <recommendedName>
        <fullName evidence="3">Ubiquitin-like domain-containing protein</fullName>
    </recommendedName>
</protein>
<evidence type="ECO:0000256" key="2">
    <source>
        <dbReference type="ARBA" id="ARBA00022490"/>
    </source>
</evidence>